<name>A0A414B719_9FIRM</name>
<dbReference type="EMBL" id="QSID01000005">
    <property type="protein sequence ID" value="RHC66204.1"/>
    <property type="molecule type" value="Genomic_DNA"/>
</dbReference>
<dbReference type="Pfam" id="PF17802">
    <property type="entry name" value="SpaA"/>
    <property type="match status" value="1"/>
</dbReference>
<evidence type="ECO:0000256" key="1">
    <source>
        <dbReference type="ARBA" id="ARBA00022512"/>
    </source>
</evidence>
<evidence type="ECO:0000313" key="8">
    <source>
        <dbReference type="EMBL" id="RHC66204.1"/>
    </source>
</evidence>
<proteinExistence type="predicted"/>
<feature type="transmembrane region" description="Helical" evidence="5">
    <location>
        <begin position="559"/>
        <end position="579"/>
    </location>
</feature>
<dbReference type="NCBIfam" id="TIGR01167">
    <property type="entry name" value="LPXTG_anchor"/>
    <property type="match status" value="1"/>
</dbReference>
<dbReference type="Pfam" id="PF00746">
    <property type="entry name" value="Gram_pos_anchor"/>
    <property type="match status" value="1"/>
</dbReference>
<evidence type="ECO:0000256" key="6">
    <source>
        <dbReference type="SAM" id="SignalP"/>
    </source>
</evidence>
<keyword evidence="9" id="KW-1185">Reference proteome</keyword>
<keyword evidence="5" id="KW-0472">Membrane</keyword>
<keyword evidence="3 6" id="KW-0732">Signal</keyword>
<dbReference type="InterPro" id="IPR013783">
    <property type="entry name" value="Ig-like_fold"/>
</dbReference>
<dbReference type="InterPro" id="IPR048052">
    <property type="entry name" value="FM1-like"/>
</dbReference>
<sequence>MKKLVSRLMAVLMAMTMILTMSMTAFAAEASKGTLTVNNTVAGKTLDLYQIFTATKNGNNVAYTLNSAYEGFFQSKITDASTLKGEALSEKAYEYVKDQVGTDGSNGAAFAKDIMGWILSASGETKTAVESTHSTTTTADTKTVIENLIYGYYVVYPLGATDTSTAPGNETVKSVASLVNVTGDASINMKSNYPTVDKKIIPAQSGSGIKVDAIVDGSWEGTHDMVLDDENDSEDTIAPRGAADGKKAEDFGIGDTVTYQLTSKVPDMTGYNSYTFKFSDTLSKGLDLKEVLSVKVGNTTLKAGKTGTNTYALTYDKTSRILTVTLNDFYNSYKNHTGETITVVYTATLNKDAVIGMNPNTNKAVVEYSNNPSTDKTGTSEPSTVDAHTFDFTIYKYYLKDQNNKEDKIALEKAKFELYKGNTEGTAADEQAKVNIVDEGNGVYRQATADEAKAADFTSAKIVSDADGKVLVKGLDAGIYYLRETKAPEGYNKLLSDIKVVIKADYDVKTGKLTSYSVDYTYNGKTTNGTAITDKDSHPVVAVENKTGAQLPSTGARTALLLTLAGVVLFAFMAASSIYSKRREAR</sequence>
<dbReference type="InterPro" id="IPR041033">
    <property type="entry name" value="SpaA_PFL_dom_1"/>
</dbReference>
<dbReference type="NCBIfam" id="NF033902">
    <property type="entry name" value="iso_D2_wall_anc"/>
    <property type="match status" value="1"/>
</dbReference>
<evidence type="ECO:0000256" key="3">
    <source>
        <dbReference type="ARBA" id="ARBA00022729"/>
    </source>
</evidence>
<dbReference type="Gene3D" id="2.60.40.740">
    <property type="match status" value="1"/>
</dbReference>
<reference evidence="8 9" key="1">
    <citation type="submission" date="2018-08" db="EMBL/GenBank/DDBJ databases">
        <title>A genome reference for cultivated species of the human gut microbiota.</title>
        <authorList>
            <person name="Zou Y."/>
            <person name="Xue W."/>
            <person name="Luo G."/>
        </authorList>
    </citation>
    <scope>NUCLEOTIDE SEQUENCE [LARGE SCALE GENOMIC DNA]</scope>
    <source>
        <strain evidence="8 9">AM34-3LB</strain>
    </source>
</reference>
<dbReference type="InterPro" id="IPR019931">
    <property type="entry name" value="LPXTG_anchor"/>
</dbReference>
<protein>
    <submittedName>
        <fullName evidence="8">Isopeptide-forming domain-containing fimbrial protein</fullName>
    </submittedName>
</protein>
<feature type="signal peptide" evidence="6">
    <location>
        <begin position="1"/>
        <end position="27"/>
    </location>
</feature>
<evidence type="ECO:0000256" key="5">
    <source>
        <dbReference type="SAM" id="Phobius"/>
    </source>
</evidence>
<dbReference type="Proteomes" id="UP000284621">
    <property type="component" value="Unassembled WGS sequence"/>
</dbReference>
<keyword evidence="5" id="KW-0812">Transmembrane</keyword>
<keyword evidence="1" id="KW-0134">Cell wall</keyword>
<dbReference type="InterPro" id="IPR032334">
    <property type="entry name" value="GramPos_pilinBB"/>
</dbReference>
<evidence type="ECO:0000256" key="4">
    <source>
        <dbReference type="ARBA" id="ARBA00023088"/>
    </source>
</evidence>
<comment type="caution">
    <text evidence="8">The sequence shown here is derived from an EMBL/GenBank/DDBJ whole genome shotgun (WGS) entry which is preliminary data.</text>
</comment>
<evidence type="ECO:0000313" key="9">
    <source>
        <dbReference type="Proteomes" id="UP000284621"/>
    </source>
</evidence>
<dbReference type="PROSITE" id="PS50847">
    <property type="entry name" value="GRAM_POS_ANCHORING"/>
    <property type="match status" value="1"/>
</dbReference>
<evidence type="ECO:0000256" key="2">
    <source>
        <dbReference type="ARBA" id="ARBA00022525"/>
    </source>
</evidence>
<organism evidence="8 9">
    <name type="scientific">Anaerobutyricum hallii</name>
    <dbReference type="NCBI Taxonomy" id="39488"/>
    <lineage>
        <taxon>Bacteria</taxon>
        <taxon>Bacillati</taxon>
        <taxon>Bacillota</taxon>
        <taxon>Clostridia</taxon>
        <taxon>Lachnospirales</taxon>
        <taxon>Lachnospiraceae</taxon>
        <taxon>Anaerobutyricum</taxon>
    </lineage>
</organism>
<gene>
    <name evidence="8" type="ORF">DW833_05445</name>
</gene>
<feature type="chain" id="PRO_5019147940" evidence="6">
    <location>
        <begin position="28"/>
        <end position="586"/>
    </location>
</feature>
<dbReference type="RefSeq" id="WP_118380894.1">
    <property type="nucleotide sequence ID" value="NZ_CABJFJ010000005.1"/>
</dbReference>
<evidence type="ECO:0000259" key="7">
    <source>
        <dbReference type="PROSITE" id="PS50847"/>
    </source>
</evidence>
<dbReference type="Pfam" id="PF16569">
    <property type="entry name" value="GramPos_pilinBB"/>
    <property type="match status" value="1"/>
</dbReference>
<dbReference type="NCBIfam" id="TIGR04226">
    <property type="entry name" value="RrgB_K2N_iso_D2"/>
    <property type="match status" value="1"/>
</dbReference>
<dbReference type="InterPro" id="IPR026466">
    <property type="entry name" value="Fim_isopep_form_D2_dom"/>
</dbReference>
<accession>A0A414B719</accession>
<dbReference type="Gene3D" id="2.60.40.10">
    <property type="entry name" value="Immunoglobulins"/>
    <property type="match status" value="1"/>
</dbReference>
<dbReference type="AlphaFoldDB" id="A0A414B719"/>
<keyword evidence="4" id="KW-0572">Peptidoglycan-anchor</keyword>
<feature type="domain" description="Gram-positive cocci surface proteins LPxTG" evidence="7">
    <location>
        <begin position="551"/>
        <end position="586"/>
    </location>
</feature>
<keyword evidence="5" id="KW-1133">Transmembrane helix</keyword>
<keyword evidence="2" id="KW-0964">Secreted</keyword>